<keyword evidence="1" id="KW-1133">Transmembrane helix</keyword>
<dbReference type="GeneID" id="24130542"/>
<evidence type="ECO:0000313" key="2">
    <source>
        <dbReference type="EMBL" id="KDO26238.1"/>
    </source>
</evidence>
<evidence type="ECO:0000256" key="1">
    <source>
        <dbReference type="SAM" id="Phobius"/>
    </source>
</evidence>
<feature type="transmembrane region" description="Helical" evidence="1">
    <location>
        <begin position="596"/>
        <end position="621"/>
    </location>
</feature>
<dbReference type="Proteomes" id="UP000030745">
    <property type="component" value="Unassembled WGS sequence"/>
</dbReference>
<keyword evidence="1" id="KW-0472">Membrane</keyword>
<feature type="transmembrane region" description="Helical" evidence="1">
    <location>
        <begin position="771"/>
        <end position="793"/>
    </location>
</feature>
<dbReference type="RefSeq" id="XP_012202947.1">
    <property type="nucleotide sequence ID" value="XM_012347557.1"/>
</dbReference>
<name>A0A067C6Y3_SAPPC</name>
<keyword evidence="1" id="KW-0812">Transmembrane</keyword>
<feature type="transmembrane region" description="Helical" evidence="1">
    <location>
        <begin position="26"/>
        <end position="45"/>
    </location>
</feature>
<protein>
    <submittedName>
        <fullName evidence="2">Uncharacterized protein</fullName>
    </submittedName>
</protein>
<feature type="transmembrane region" description="Helical" evidence="1">
    <location>
        <begin position="1500"/>
        <end position="1521"/>
    </location>
</feature>
<accession>A0A067C6Y3</accession>
<evidence type="ECO:0000313" key="3">
    <source>
        <dbReference type="Proteomes" id="UP000030745"/>
    </source>
</evidence>
<reference evidence="2 3" key="1">
    <citation type="journal article" date="2013" name="PLoS Genet.">
        <title>Distinctive expansion of potential virulence genes in the genome of the oomycete fish pathogen Saprolegnia parasitica.</title>
        <authorList>
            <person name="Jiang R.H."/>
            <person name="de Bruijn I."/>
            <person name="Haas B.J."/>
            <person name="Belmonte R."/>
            <person name="Lobach L."/>
            <person name="Christie J."/>
            <person name="van den Ackerveken G."/>
            <person name="Bottin A."/>
            <person name="Bulone V."/>
            <person name="Diaz-Moreno S.M."/>
            <person name="Dumas B."/>
            <person name="Fan L."/>
            <person name="Gaulin E."/>
            <person name="Govers F."/>
            <person name="Grenville-Briggs L.J."/>
            <person name="Horner N.R."/>
            <person name="Levin J.Z."/>
            <person name="Mammella M."/>
            <person name="Meijer H.J."/>
            <person name="Morris P."/>
            <person name="Nusbaum C."/>
            <person name="Oome S."/>
            <person name="Phillips A.J."/>
            <person name="van Rooyen D."/>
            <person name="Rzeszutek E."/>
            <person name="Saraiva M."/>
            <person name="Secombes C.J."/>
            <person name="Seidl M.F."/>
            <person name="Snel B."/>
            <person name="Stassen J.H."/>
            <person name="Sykes S."/>
            <person name="Tripathy S."/>
            <person name="van den Berg H."/>
            <person name="Vega-Arreguin J.C."/>
            <person name="Wawra S."/>
            <person name="Young S.K."/>
            <person name="Zeng Q."/>
            <person name="Dieguez-Uribeondo J."/>
            <person name="Russ C."/>
            <person name="Tyler B.M."/>
            <person name="van West P."/>
        </authorList>
    </citation>
    <scope>NUCLEOTIDE SEQUENCE [LARGE SCALE GENOMIC DNA]</scope>
    <source>
        <strain evidence="2 3">CBS 223.65</strain>
    </source>
</reference>
<dbReference type="KEGG" id="spar:SPRG_08313"/>
<proteinExistence type="predicted"/>
<feature type="transmembrane region" description="Helical" evidence="1">
    <location>
        <begin position="1669"/>
        <end position="1690"/>
    </location>
</feature>
<dbReference type="OrthoDB" id="73567at2759"/>
<dbReference type="OMA" id="WWANFNS"/>
<feature type="transmembrane region" description="Helical" evidence="1">
    <location>
        <begin position="682"/>
        <end position="699"/>
    </location>
</feature>
<dbReference type="VEuPathDB" id="FungiDB:SPRG_08313"/>
<sequence>MPKERITPAGSSGAPHRLRGSQRLEVLLGFGYLYLSLATGVWYLYMLAPSMQNDLWWANYNTTGHESFLADIANIALTTSARGALDVFGPAATTSKRYDASVAYTSVYPTYANQLILSECVSVPYAVGNLRNLSAAWSTRMMTQYCWVDFDRAYELAHTDGRQRRCQQQYASNGAVYLESVLRNLVWDDFIAMWGGPGNKFTITIQNGLVGLPGGQAWLDATASARRTTSIADEIERWERFHLSYFQLQWGNKRGPGVTETMLLQNAIGMQQQFQLKNTPLLNGPWTSMIMYWRFLNDIFVFQKPPRSLVRQAPDFFGLNSTLHGAAIDLEAYQGLCPGPGRCANQVGVFHSTVGPFISVDIFYVAPPPTIALAMAAFQRDLALASMSVQTESLSVVSTRPVPPAWTPGYAYYGGNPMCTNNAVRSFVQQSFDYSDACGTPKPLLVTHAPDALLFSLVASPNIPSAAICASQNVTQAACVASIDAARAVAKQLPPVSGTTATAMAAIAPSVAPLGVSLMQYAKQVSTGNWVLLQHALLSDPTWSVFGYLFLLDWATGKREVLSFQGDVTSLVLISNEYAPTTLATPSNELKQATKVFYYLCVYTSVLLLLVASLCTFYGALSGFHLAGRNLFRFNRVVGSVWIGRPLLIVRGGTAMLLLSTAQVSLVATGHGTRFASTPRTLVETIVVAGEATWITYVLNDILLLVVPQLSAYYAPISSCALWLVYIVLDTSSPVELSATLHRACSSTDVDYYISCTSGLVEVGSTARITLLLWLQLLVIGLALCATAVVLHLRGSLASKDDMASDTPFLISSATNAFLTTMGETNVWAIDRVACIMAGLVPFTLRRKHFTFDLKSWLIVKDTVSVYQSGKTTMVETPPLGHSISSGSLLLLSGSSPLERHSWDRPLALAGLVYMTATIVGSLSYINVSDVNLANDIWWANFNSTGAHAFIANWYNEQLYLNASYTSFALDAPNISHTSLYGAPDIFVTTAANFGSNLQHTQLNSLPAVIAGLRTMDACIHAPWIFTQYCFLDFQQTWPMANSARRQQRCAKMTTNGAVYLESLLRNVAWADWQPCWGAAFQIAFGNDLQTSLDGQRWLAQMQASNPLSVVDEATHWRAFGIATYDVQWQNYKKIGLLSSYNVWSAYNTKAALTLQALNGSYQFSAQTTFKAYWALASDLAAVTSNSSGIGSLSLLRSSARFAFANTSLESVLIANTTLSAPFGAGFSFVQSILGPFGSMDMRYVRAPASAQQLLLHVLGALRSSALRSNQSQSAYLSIFVPDSMYPVPQPWLSAKLLSYGGSPLCPDLGASSGLAVTTGLVSLLSYSARCSSATGAQAKMTPSREQVVFSLVLSGITAASPITAICAADTSGYKACPDYLRGARSYLDTYLPAVDWAPEVAATIAETTALNISLLQLTRTNKTSPLTWSQLPLFNPSDTHFAFFAWCYMAEWLQGFREVVAFENDVGSVTLLTDQLLPLQQGVAPWEIPTTMATYARTGAMYVTLVVLSIAVLACVYIIASRGYAEGMNMLELSRVGGIVWVGRPLLFLRSLTAMAVLCTGSLDLQVTGSMSYLHSTDVPWYKTCLAASEVSWLVAIVNDVLMIWTKEHTALYVTPNGLLVTGATALLSMLSPVTHTATLGHTCAIAHVDFQMVCTGGEVVIGVWERVALLVLLVGVLNVVTFGLVRWLVRKPPTNRAESLLLYAGAKYLFLSTKWIYKDVYYLDRASAALNGLVSVRYNGIYYGLDIKTWRTFTLTRPNVAEIPSTHALFTPAMYALPLDNLSAIDQAIKKSQLVHVKSKATSGTSRGAT</sequence>
<gene>
    <name evidence="2" type="ORF">SPRG_08313</name>
</gene>
<organism evidence="2 3">
    <name type="scientific">Saprolegnia parasitica (strain CBS 223.65)</name>
    <dbReference type="NCBI Taxonomy" id="695850"/>
    <lineage>
        <taxon>Eukaryota</taxon>
        <taxon>Sar</taxon>
        <taxon>Stramenopiles</taxon>
        <taxon>Oomycota</taxon>
        <taxon>Saprolegniomycetes</taxon>
        <taxon>Saprolegniales</taxon>
        <taxon>Saprolegniaceae</taxon>
        <taxon>Saprolegnia</taxon>
    </lineage>
</organism>
<feature type="transmembrane region" description="Helical" evidence="1">
    <location>
        <begin position="1611"/>
        <end position="1632"/>
    </location>
</feature>
<dbReference type="EMBL" id="KK583225">
    <property type="protein sequence ID" value="KDO26238.1"/>
    <property type="molecule type" value="Genomic_DNA"/>
</dbReference>
<feature type="transmembrane region" description="Helical" evidence="1">
    <location>
        <begin position="642"/>
        <end position="662"/>
    </location>
</feature>
<keyword evidence="3" id="KW-1185">Reference proteome</keyword>